<dbReference type="Pfam" id="PF01371">
    <property type="entry name" value="Trp_repressor"/>
    <property type="match status" value="1"/>
</dbReference>
<dbReference type="InterPro" id="IPR038116">
    <property type="entry name" value="TrpR-like_sf"/>
</dbReference>
<dbReference type="PANTHER" id="PTHR40080">
    <property type="entry name" value="LMO1763 PROTEIN"/>
    <property type="match status" value="1"/>
</dbReference>
<dbReference type="Gene3D" id="1.10.1270.10">
    <property type="entry name" value="TrpR-like"/>
    <property type="match status" value="1"/>
</dbReference>
<name>D7UUA2_LISGR</name>
<gene>
    <name evidence="1" type="ORF">HMPREF0556_10077</name>
</gene>
<accession>D7UUA2</accession>
<dbReference type="eggNOG" id="COG4496">
    <property type="taxonomic scope" value="Bacteria"/>
</dbReference>
<evidence type="ECO:0000313" key="2">
    <source>
        <dbReference type="Proteomes" id="UP000010119"/>
    </source>
</evidence>
<dbReference type="EMBL" id="ACCR02000001">
    <property type="protein sequence ID" value="EFI85350.1"/>
    <property type="molecule type" value="Genomic_DNA"/>
</dbReference>
<proteinExistence type="predicted"/>
<dbReference type="STRING" id="525367.HMPREF0556_10077"/>
<keyword evidence="2" id="KW-1185">Reference proteome</keyword>
<dbReference type="PANTHER" id="PTHR40080:SF1">
    <property type="entry name" value="TRPR-LIKE PROTEIN YERC_YECD"/>
    <property type="match status" value="1"/>
</dbReference>
<reference evidence="1" key="1">
    <citation type="submission" date="2010-06" db="EMBL/GenBank/DDBJ databases">
        <authorList>
            <person name="Muzny D."/>
            <person name="Qin X."/>
            <person name="Buhay C."/>
            <person name="Dugan-Rocha S."/>
            <person name="Ding Y."/>
            <person name="Chen G."/>
            <person name="Hawes A."/>
            <person name="Holder M."/>
            <person name="Jhangiani S."/>
            <person name="Johnson A."/>
            <person name="Khan Z."/>
            <person name="Li Z."/>
            <person name="Liu W."/>
            <person name="Liu X."/>
            <person name="Perez L."/>
            <person name="Shen H."/>
            <person name="Wang Q."/>
            <person name="Watt J."/>
            <person name="Xi L."/>
            <person name="Xin Y."/>
            <person name="Zhou J."/>
            <person name="Deng J."/>
            <person name="Jiang H."/>
            <person name="Liu Y."/>
            <person name="Qu J."/>
            <person name="Song X.-Z."/>
            <person name="Zhang L."/>
            <person name="Villasana D."/>
            <person name="Johnson A."/>
            <person name="Liu J."/>
            <person name="Liyanage D."/>
            <person name="Lorensuhewa L."/>
            <person name="Robinson T."/>
            <person name="Song A."/>
            <person name="Song B.-B."/>
            <person name="Dinh H."/>
            <person name="Thornton R."/>
            <person name="Coyle M."/>
            <person name="Francisco L."/>
            <person name="Jackson L."/>
            <person name="Javaid M."/>
            <person name="Korchina V."/>
            <person name="Kovar C."/>
            <person name="Mata R."/>
            <person name="Mathew T."/>
            <person name="Ngo R."/>
            <person name="Nguyen L."/>
            <person name="Nguyen N."/>
            <person name="Okwuonu G."/>
            <person name="Ongeri F."/>
            <person name="Pham C."/>
            <person name="Simmons D."/>
            <person name="Wilczek-Boney K."/>
            <person name="Hale W."/>
            <person name="Jakkamsetti A."/>
            <person name="Pham P."/>
            <person name="Ruth R."/>
            <person name="San Lucas F."/>
            <person name="Warren J."/>
            <person name="Zhang J."/>
            <person name="Zhao Z."/>
            <person name="Zhou C."/>
            <person name="Zhu D."/>
            <person name="Lee S."/>
            <person name="Bess C."/>
            <person name="Blankenburg K."/>
            <person name="Forbes L."/>
            <person name="Fu Q."/>
            <person name="Gubbala S."/>
            <person name="Hirani K."/>
            <person name="Jayaseelan J.C."/>
            <person name="Lara F."/>
            <person name="Munidasa M."/>
            <person name="Palculict T."/>
            <person name="Patil S."/>
            <person name="Pu L.-L."/>
            <person name="Saada N."/>
            <person name="Tang L."/>
            <person name="Weissenberger G."/>
            <person name="Zhu Y."/>
            <person name="Hemphill L."/>
            <person name="Shang Y."/>
            <person name="Youmans B."/>
            <person name="Ayvaz T."/>
            <person name="Ross M."/>
            <person name="Santibanez J."/>
            <person name="Aqrawi P."/>
            <person name="Gross S."/>
            <person name="Joshi V."/>
            <person name="Fowler G."/>
            <person name="Nazareth L."/>
            <person name="Reid J."/>
            <person name="Worley K."/>
            <person name="Petrosino J."/>
            <person name="Highlander S."/>
            <person name="Gibbs R."/>
        </authorList>
    </citation>
    <scope>NUCLEOTIDE SEQUENCE [LARGE SCALE GENOMIC DNA]</scope>
    <source>
        <strain evidence="1">DSM 20601</strain>
    </source>
</reference>
<dbReference type="Proteomes" id="UP000010119">
    <property type="component" value="Unassembled WGS sequence"/>
</dbReference>
<dbReference type="InterPro" id="IPR013368">
    <property type="entry name" value="YecD_YerC"/>
</dbReference>
<dbReference type="GO" id="GO:0043565">
    <property type="term" value="F:sequence-specific DNA binding"/>
    <property type="evidence" value="ECO:0007669"/>
    <property type="project" value="InterPro"/>
</dbReference>
<dbReference type="NCBIfam" id="TIGR02531">
    <property type="entry name" value="yecD_yerC"/>
    <property type="match status" value="1"/>
</dbReference>
<dbReference type="SUPFAM" id="SSF48295">
    <property type="entry name" value="TrpR-like"/>
    <property type="match status" value="1"/>
</dbReference>
<sequence>MIRISFIEWISEQEKNKRRRHFECIKMSFLCVKLDRDSHRSENACVPCVDTLKYKSIRVNRGGITMQIEKLRGQGLDHFFEGILSLNNLEECYAFFDDVCTVNEIQSMAQRFQVAKMLHEGKTYSVIETETGASTATISRVKRSLNYGNDMYEVVFARMEQDNEK</sequence>
<dbReference type="InterPro" id="IPR000831">
    <property type="entry name" value="Trp_repress"/>
</dbReference>
<dbReference type="GO" id="GO:0003700">
    <property type="term" value="F:DNA-binding transcription factor activity"/>
    <property type="evidence" value="ECO:0007669"/>
    <property type="project" value="InterPro"/>
</dbReference>
<dbReference type="AlphaFoldDB" id="D7UUA2"/>
<dbReference type="InterPro" id="IPR010921">
    <property type="entry name" value="Trp_repressor/repl_initiator"/>
</dbReference>
<protein>
    <submittedName>
        <fullName evidence="1">TrpR family protein YerC/YecD</fullName>
    </submittedName>
</protein>
<evidence type="ECO:0000313" key="1">
    <source>
        <dbReference type="EMBL" id="EFI85350.1"/>
    </source>
</evidence>
<comment type="caution">
    <text evidence="1">The sequence shown here is derived from an EMBL/GenBank/DDBJ whole genome shotgun (WGS) entry which is preliminary data.</text>
</comment>
<organism evidence="1 2">
    <name type="scientific">Listeria grayi DSM 20601</name>
    <dbReference type="NCBI Taxonomy" id="525367"/>
    <lineage>
        <taxon>Bacteria</taxon>
        <taxon>Bacillati</taxon>
        <taxon>Bacillota</taxon>
        <taxon>Bacilli</taxon>
        <taxon>Bacillales</taxon>
        <taxon>Listeriaceae</taxon>
        <taxon>Listeria</taxon>
    </lineage>
</organism>
<dbReference type="HOGENOM" id="CLU_1608826_0_0_9"/>